<gene>
    <name evidence="1" type="ORF">NCTC11126_06541</name>
</gene>
<accession>A0A2X1KWG9</accession>
<evidence type="ECO:0000313" key="2">
    <source>
        <dbReference type="Proteomes" id="UP000250561"/>
    </source>
</evidence>
<evidence type="ECO:0000313" key="1">
    <source>
        <dbReference type="EMBL" id="SPW59164.1"/>
    </source>
</evidence>
<name>A0A2X1KWG9_ECOLX</name>
<sequence length="33" mass="3660">MKFEVQDASPTIATELNLVPGEQVLLHKETAIH</sequence>
<dbReference type="AlphaFoldDB" id="A0A2X1KWG9"/>
<proteinExistence type="predicted"/>
<reference evidence="1 2" key="1">
    <citation type="submission" date="2018-06" db="EMBL/GenBank/DDBJ databases">
        <authorList>
            <consortium name="Pathogen Informatics"/>
            <person name="Doyle S."/>
        </authorList>
    </citation>
    <scope>NUCLEOTIDE SEQUENCE [LARGE SCALE GENOMIC DNA]</scope>
    <source>
        <strain evidence="1 2">NCTC11126</strain>
    </source>
</reference>
<dbReference type="EMBL" id="UARS01000023">
    <property type="protein sequence ID" value="SPW59164.1"/>
    <property type="molecule type" value="Genomic_DNA"/>
</dbReference>
<protein>
    <submittedName>
        <fullName evidence="1">GntR family transcriptional regulator</fullName>
    </submittedName>
</protein>
<organism evidence="1 2">
    <name type="scientific">Escherichia coli</name>
    <dbReference type="NCBI Taxonomy" id="562"/>
    <lineage>
        <taxon>Bacteria</taxon>
        <taxon>Pseudomonadati</taxon>
        <taxon>Pseudomonadota</taxon>
        <taxon>Gammaproteobacteria</taxon>
        <taxon>Enterobacterales</taxon>
        <taxon>Enterobacteriaceae</taxon>
        <taxon>Escherichia</taxon>
    </lineage>
</organism>
<dbReference type="Proteomes" id="UP000250561">
    <property type="component" value="Unassembled WGS sequence"/>
</dbReference>